<evidence type="ECO:0000313" key="1">
    <source>
        <dbReference type="EMBL" id="ABI64554.1"/>
    </source>
</evidence>
<gene>
    <name evidence="1" type="ordered locus">Mmar10_0261</name>
</gene>
<organism evidence="1 2">
    <name type="scientific">Maricaulis maris (strain MCS10)</name>
    <name type="common">Caulobacter maris</name>
    <dbReference type="NCBI Taxonomy" id="394221"/>
    <lineage>
        <taxon>Bacteria</taxon>
        <taxon>Pseudomonadati</taxon>
        <taxon>Pseudomonadota</taxon>
        <taxon>Alphaproteobacteria</taxon>
        <taxon>Maricaulales</taxon>
        <taxon>Maricaulaceae</taxon>
        <taxon>Maricaulis</taxon>
    </lineage>
</organism>
<dbReference type="AlphaFoldDB" id="Q0AT33"/>
<name>Q0AT33_MARMM</name>
<dbReference type="Proteomes" id="UP000001964">
    <property type="component" value="Chromosome"/>
</dbReference>
<accession>Q0AT33</accession>
<dbReference type="STRING" id="394221.Mmar10_0261"/>
<dbReference type="KEGG" id="mmr:Mmar10_0261"/>
<keyword evidence="2" id="KW-1185">Reference proteome</keyword>
<reference evidence="1 2" key="1">
    <citation type="submission" date="2006-08" db="EMBL/GenBank/DDBJ databases">
        <title>Complete sequence of Maricaulis maris MCS10.</title>
        <authorList>
            <consortium name="US DOE Joint Genome Institute"/>
            <person name="Copeland A."/>
            <person name="Lucas S."/>
            <person name="Lapidus A."/>
            <person name="Barry K."/>
            <person name="Detter J.C."/>
            <person name="Glavina del Rio T."/>
            <person name="Hammon N."/>
            <person name="Israni S."/>
            <person name="Dalin E."/>
            <person name="Tice H."/>
            <person name="Pitluck S."/>
            <person name="Saunders E."/>
            <person name="Brettin T."/>
            <person name="Bruce D."/>
            <person name="Han C."/>
            <person name="Tapia R."/>
            <person name="Gilna P."/>
            <person name="Schmutz J."/>
            <person name="Larimer F."/>
            <person name="Land M."/>
            <person name="Hauser L."/>
            <person name="Kyrpides N."/>
            <person name="Mikhailova N."/>
            <person name="Viollier P."/>
            <person name="Stephens C."/>
            <person name="Richardson P."/>
        </authorList>
    </citation>
    <scope>NUCLEOTIDE SEQUENCE [LARGE SCALE GENOMIC DNA]</scope>
    <source>
        <strain evidence="1 2">MCS10</strain>
    </source>
</reference>
<proteinExistence type="predicted"/>
<evidence type="ECO:0000313" key="2">
    <source>
        <dbReference type="Proteomes" id="UP000001964"/>
    </source>
</evidence>
<dbReference type="RefSeq" id="WP_011642201.1">
    <property type="nucleotide sequence ID" value="NC_008347.1"/>
</dbReference>
<protein>
    <submittedName>
        <fullName evidence="1">Uncharacterized protein</fullName>
    </submittedName>
</protein>
<dbReference type="EMBL" id="CP000449">
    <property type="protein sequence ID" value="ABI64554.1"/>
    <property type="molecule type" value="Genomic_DNA"/>
</dbReference>
<dbReference type="HOGENOM" id="CLU_1523400_0_0_5"/>
<sequence length="176" mass="19039">MCSPVQRPANIIAPAHLAATYPIGSGIPEIRIDGTVSTVGGLRASLSRSEGVRLHLEERTRFVLRPQTASTDLTEDVGSEFKPLPRLEGECARLGLLRLLSAPPPLGDRSQFAGVLCTLILWAQEMACELDLRGGVSIGLDRDWAPLLADSHCRWVTMLFGRSLARRVSIEITAAA</sequence>